<organism evidence="3 4">
    <name type="scientific">Thermoanaerobacterium xylanolyticum (strain ATCC 49914 / DSM 7097 / LX-11)</name>
    <dbReference type="NCBI Taxonomy" id="858215"/>
    <lineage>
        <taxon>Bacteria</taxon>
        <taxon>Bacillati</taxon>
        <taxon>Bacillota</taxon>
        <taxon>Clostridia</taxon>
        <taxon>Thermoanaerobacterales</taxon>
        <taxon>Thermoanaerobacteraceae</taxon>
        <taxon>Thermoanaerobacterium</taxon>
    </lineage>
</organism>
<evidence type="ECO:0000313" key="4">
    <source>
        <dbReference type="Proteomes" id="UP000007239"/>
    </source>
</evidence>
<dbReference type="CDD" id="cd00165">
    <property type="entry name" value="S4"/>
    <property type="match status" value="1"/>
</dbReference>
<dbReference type="SUPFAM" id="SSF55174">
    <property type="entry name" value="Alpha-L RNA-binding motif"/>
    <property type="match status" value="1"/>
</dbReference>
<evidence type="ECO:0000256" key="1">
    <source>
        <dbReference type="PROSITE-ProRule" id="PRU00182"/>
    </source>
</evidence>
<gene>
    <name evidence="3" type="ordered locus">Thexy_0003</name>
</gene>
<dbReference type="STRING" id="858215.Thexy_0003"/>
<dbReference type="InterPro" id="IPR002942">
    <property type="entry name" value="S4_RNA-bd"/>
</dbReference>
<dbReference type="KEGG" id="txy:Thexy_0003"/>
<feature type="domain" description="RNA-binding S4" evidence="2">
    <location>
        <begin position="12"/>
        <end position="68"/>
    </location>
</feature>
<dbReference type="Gene3D" id="3.10.290.10">
    <property type="entry name" value="RNA-binding S4 domain"/>
    <property type="match status" value="1"/>
</dbReference>
<dbReference type="GO" id="GO:0003723">
    <property type="term" value="F:RNA binding"/>
    <property type="evidence" value="ECO:0007669"/>
    <property type="project" value="UniProtKB-KW"/>
</dbReference>
<evidence type="ECO:0000259" key="2">
    <source>
        <dbReference type="SMART" id="SM00363"/>
    </source>
</evidence>
<accession>F6BKV3</accession>
<dbReference type="HOGENOM" id="CLU_127162_4_0_9"/>
<protein>
    <submittedName>
        <fullName evidence="3">RNA-binding S4 domain protein</fullName>
    </submittedName>
</protein>
<dbReference type="AlphaFoldDB" id="F6BKV3"/>
<reference evidence="3" key="1">
    <citation type="submission" date="2011-05" db="EMBL/GenBank/DDBJ databases">
        <title>Complete sequence of Thermoanaerobacterium xylanolyticum LX-11.</title>
        <authorList>
            <consortium name="US DOE Joint Genome Institute"/>
            <person name="Lucas S."/>
            <person name="Han J."/>
            <person name="Lapidus A."/>
            <person name="Cheng J.-F."/>
            <person name="Goodwin L."/>
            <person name="Pitluck S."/>
            <person name="Peters L."/>
            <person name="Mikhailova N."/>
            <person name="Lu M."/>
            <person name="Han C."/>
            <person name="Tapia R."/>
            <person name="Land M."/>
            <person name="Hauser L."/>
            <person name="Kyrpides N."/>
            <person name="Ivanova N."/>
            <person name="Pagani I."/>
            <person name="Hemme C."/>
            <person name="Woyke T."/>
        </authorList>
    </citation>
    <scope>NUCLEOTIDE SEQUENCE</scope>
    <source>
        <strain evidence="3">LX-11</strain>
    </source>
</reference>
<dbReference type="eggNOG" id="COG2501">
    <property type="taxonomic scope" value="Bacteria"/>
</dbReference>
<dbReference type="Pfam" id="PF13275">
    <property type="entry name" value="S4_2"/>
    <property type="match status" value="1"/>
</dbReference>
<dbReference type="SMART" id="SM00363">
    <property type="entry name" value="S4"/>
    <property type="match status" value="1"/>
</dbReference>
<name>F6BKV3_THEXL</name>
<dbReference type="Proteomes" id="UP000007239">
    <property type="component" value="Chromosome"/>
</dbReference>
<keyword evidence="4" id="KW-1185">Reference proteome</keyword>
<keyword evidence="1" id="KW-0694">RNA-binding</keyword>
<proteinExistence type="predicted"/>
<evidence type="ECO:0000313" key="3">
    <source>
        <dbReference type="EMBL" id="AEF16067.1"/>
    </source>
</evidence>
<dbReference type="EMBL" id="CP002739">
    <property type="protein sequence ID" value="AEF16067.1"/>
    <property type="molecule type" value="Genomic_DNA"/>
</dbReference>
<dbReference type="PROSITE" id="PS50889">
    <property type="entry name" value="S4"/>
    <property type="match status" value="1"/>
</dbReference>
<dbReference type="InterPro" id="IPR036986">
    <property type="entry name" value="S4_RNA-bd_sf"/>
</dbReference>
<sequence>MMEEVKINTEYITLDQFLKYVGIAETGGKGKQMILEGLVKVNGNIELKRGKKLRKGDTVIVDEKKFVIK</sequence>